<dbReference type="SUPFAM" id="SSF69118">
    <property type="entry name" value="AhpD-like"/>
    <property type="match status" value="1"/>
</dbReference>
<evidence type="ECO:0000313" key="2">
    <source>
        <dbReference type="Proteomes" id="UP000702544"/>
    </source>
</evidence>
<keyword evidence="1" id="KW-0575">Peroxidase</keyword>
<dbReference type="EMBL" id="JAACAK010000046">
    <property type="protein sequence ID" value="NIR74575.1"/>
    <property type="molecule type" value="Genomic_DNA"/>
</dbReference>
<protein>
    <submittedName>
        <fullName evidence="1">Peroxidase</fullName>
    </submittedName>
</protein>
<dbReference type="GO" id="GO:0004601">
    <property type="term" value="F:peroxidase activity"/>
    <property type="evidence" value="ECO:0007669"/>
    <property type="project" value="UniProtKB-KW"/>
</dbReference>
<dbReference type="AlphaFoldDB" id="A0AAE4ZBN9"/>
<keyword evidence="1" id="KW-0560">Oxidoreductase</keyword>
<dbReference type="InterPro" id="IPR029032">
    <property type="entry name" value="AhpD-like"/>
</dbReference>
<dbReference type="Gene3D" id="1.20.1290.10">
    <property type="entry name" value="AhpD-like"/>
    <property type="match status" value="1"/>
</dbReference>
<accession>A0AAE4ZBN9</accession>
<gene>
    <name evidence="1" type="ORF">GWO12_05620</name>
</gene>
<name>A0AAE4ZBN9_9BACT</name>
<comment type="caution">
    <text evidence="1">The sequence shown here is derived from an EMBL/GenBank/DDBJ whole genome shotgun (WGS) entry which is preliminary data.</text>
</comment>
<reference evidence="1 2" key="1">
    <citation type="submission" date="2020-01" db="EMBL/GenBank/DDBJ databases">
        <title>Genomes assembled from Gulf of Kutch pelagic sediment metagenomes.</title>
        <authorList>
            <person name="Chandrashekar M."/>
            <person name="Mahajan M.S."/>
            <person name="Dave K.J."/>
            <person name="Vatsa P."/>
            <person name="Nathani N.M."/>
        </authorList>
    </citation>
    <scope>NUCLEOTIDE SEQUENCE [LARGE SCALE GENOMIC DNA]</scope>
    <source>
        <strain evidence="1">KS3-K002</strain>
    </source>
</reference>
<dbReference type="PANTHER" id="PTHR35446:SF2">
    <property type="entry name" value="CARBOXYMUCONOLACTONE DECARBOXYLASE-LIKE DOMAIN-CONTAINING PROTEIN"/>
    <property type="match status" value="1"/>
</dbReference>
<dbReference type="Proteomes" id="UP000702544">
    <property type="component" value="Unassembled WGS sequence"/>
</dbReference>
<evidence type="ECO:0000313" key="1">
    <source>
        <dbReference type="EMBL" id="NIR74575.1"/>
    </source>
</evidence>
<proteinExistence type="predicted"/>
<sequence length="96" mass="10710">MPDSESADAFVHAVVRNWRAAPLAPGDRALCKFAAKLTRQPDKMDPGDLDDLRVHGFDDRAIHDAVQVIGYFNYITRIADGLGVEAEDFIEPWGQR</sequence>
<organism evidence="1 2">
    <name type="scientific">Candidatus Kutchimonas denitrificans</name>
    <dbReference type="NCBI Taxonomy" id="3056748"/>
    <lineage>
        <taxon>Bacteria</taxon>
        <taxon>Pseudomonadati</taxon>
        <taxon>Gemmatimonadota</taxon>
        <taxon>Gemmatimonadia</taxon>
        <taxon>Candidatus Palauibacterales</taxon>
        <taxon>Candidatus Palauibacteraceae</taxon>
        <taxon>Candidatus Kutchimonas</taxon>
    </lineage>
</organism>
<dbReference type="PANTHER" id="PTHR35446">
    <property type="entry name" value="SI:CH211-175M2.5"/>
    <property type="match status" value="1"/>
</dbReference>